<accession>A0A9Q1HNB1</accession>
<dbReference type="SMART" id="SM01383">
    <property type="entry name" value="Ribosomal_L2"/>
    <property type="match status" value="1"/>
</dbReference>
<dbReference type="InterPro" id="IPR022666">
    <property type="entry name" value="Ribosomal_uL2_RNA-bd_dom"/>
</dbReference>
<dbReference type="EMBL" id="JAFJMO010000018">
    <property type="protein sequence ID" value="KAJ8250473.1"/>
    <property type="molecule type" value="Genomic_DNA"/>
</dbReference>
<dbReference type="GO" id="GO:0005743">
    <property type="term" value="C:mitochondrial inner membrane"/>
    <property type="evidence" value="ECO:0007669"/>
    <property type="project" value="UniProtKB-ARBA"/>
</dbReference>
<evidence type="ECO:0000313" key="11">
    <source>
        <dbReference type="EMBL" id="KAJ8250473.1"/>
    </source>
</evidence>
<dbReference type="Pfam" id="PF03947">
    <property type="entry name" value="Ribosomal_L2_C"/>
    <property type="match status" value="1"/>
</dbReference>
<feature type="domain" description="Large ribosomal subunit protein uL2 C-terminal" evidence="9">
    <location>
        <begin position="229"/>
        <end position="346"/>
    </location>
</feature>
<dbReference type="InterPro" id="IPR002171">
    <property type="entry name" value="Ribosomal_uL2"/>
</dbReference>
<comment type="caution">
    <text evidence="11">The sequence shown here is derived from an EMBL/GenBank/DDBJ whole genome shotgun (WGS) entry which is preliminary data.</text>
</comment>
<evidence type="ECO:0000256" key="1">
    <source>
        <dbReference type="ARBA" id="ARBA00004173"/>
    </source>
</evidence>
<keyword evidence="5" id="KW-0496">Mitochondrion</keyword>
<dbReference type="PANTHER" id="PTHR13691">
    <property type="entry name" value="RIBOSOMAL PROTEIN L2"/>
    <property type="match status" value="1"/>
</dbReference>
<sequence>MRVSHAETDTSFRPDKDIDVIIVGQSVHHEDLSVTYREHTRVKLSYLHSLGTRRQENHGLCSVALGGSLAARFPTPAGRQVALWSVASRHHPTLLSATPMQWRGFLMGVPLAQNNRYWKQRTKYTIRPIGMRKTGGRDYTGRIRTHGIGGGHKQRYRMIDFQRLNFEKETDKPSFQEKVMEVRYDPCRSADIALVAGGSRKRWIIATENMEVGDIITTSSTIGRMAVSANEGDSYALGALPVGTLINNLEVYPGKGSQYIRAAGTCGVLLRKVNGTAIVQLPSKQQVQVLETCMVTVGRVSNINHNKRIIGKAGRNRWLGKRPSSGLWQRKGGWAGRKIKPLPAMKSYINLAPVGSAS</sequence>
<gene>
    <name evidence="11" type="ORF">COCON_G00223950</name>
</gene>
<feature type="domain" description="Large ribosomal subunit protein uL2 RNA-binding" evidence="10">
    <location>
        <begin position="136"/>
        <end position="218"/>
    </location>
</feature>
<dbReference type="InterPro" id="IPR008991">
    <property type="entry name" value="Translation_prot_SH3-like_sf"/>
</dbReference>
<dbReference type="FunFam" id="2.40.50.140:FF:000157">
    <property type="entry name" value="39S ribosomal protein L2, mitochondrial"/>
    <property type="match status" value="1"/>
</dbReference>
<organism evidence="11 12">
    <name type="scientific">Conger conger</name>
    <name type="common">Conger eel</name>
    <name type="synonym">Muraena conger</name>
    <dbReference type="NCBI Taxonomy" id="82655"/>
    <lineage>
        <taxon>Eukaryota</taxon>
        <taxon>Metazoa</taxon>
        <taxon>Chordata</taxon>
        <taxon>Craniata</taxon>
        <taxon>Vertebrata</taxon>
        <taxon>Euteleostomi</taxon>
        <taxon>Actinopterygii</taxon>
        <taxon>Neopterygii</taxon>
        <taxon>Teleostei</taxon>
        <taxon>Anguilliformes</taxon>
        <taxon>Congridae</taxon>
        <taxon>Conger</taxon>
    </lineage>
</organism>
<dbReference type="SMART" id="SM01382">
    <property type="entry name" value="Ribosomal_L2_C"/>
    <property type="match status" value="1"/>
</dbReference>
<protein>
    <recommendedName>
        <fullName evidence="7">Large ribosomal subunit protein uL2m</fullName>
    </recommendedName>
    <alternativeName>
        <fullName evidence="8">39S ribosomal protein L2, mitochondrial</fullName>
    </alternativeName>
</protein>
<dbReference type="OrthoDB" id="268576at2759"/>
<dbReference type="AlphaFoldDB" id="A0A9Q1HNB1"/>
<comment type="subcellular location">
    <subcellularLocation>
        <location evidence="1">Mitochondrion</location>
    </subcellularLocation>
</comment>
<evidence type="ECO:0000259" key="10">
    <source>
        <dbReference type="SMART" id="SM01383"/>
    </source>
</evidence>
<reference evidence="11" key="1">
    <citation type="journal article" date="2023" name="Science">
        <title>Genome structures resolve the early diversification of teleost fishes.</title>
        <authorList>
            <person name="Parey E."/>
            <person name="Louis A."/>
            <person name="Montfort J."/>
            <person name="Bouchez O."/>
            <person name="Roques C."/>
            <person name="Iampietro C."/>
            <person name="Lluch J."/>
            <person name="Castinel A."/>
            <person name="Donnadieu C."/>
            <person name="Desvignes T."/>
            <person name="Floi Bucao C."/>
            <person name="Jouanno E."/>
            <person name="Wen M."/>
            <person name="Mejri S."/>
            <person name="Dirks R."/>
            <person name="Jansen H."/>
            <person name="Henkel C."/>
            <person name="Chen W.J."/>
            <person name="Zahm M."/>
            <person name="Cabau C."/>
            <person name="Klopp C."/>
            <person name="Thompson A.W."/>
            <person name="Robinson-Rechavi M."/>
            <person name="Braasch I."/>
            <person name="Lecointre G."/>
            <person name="Bobe J."/>
            <person name="Postlethwait J.H."/>
            <person name="Berthelot C."/>
            <person name="Roest Crollius H."/>
            <person name="Guiguen Y."/>
        </authorList>
    </citation>
    <scope>NUCLEOTIDE SEQUENCE</scope>
    <source>
        <strain evidence="11">Concon-B</strain>
    </source>
</reference>
<keyword evidence="3" id="KW-0809">Transit peptide</keyword>
<evidence type="ECO:0000256" key="4">
    <source>
        <dbReference type="ARBA" id="ARBA00022980"/>
    </source>
</evidence>
<evidence type="ECO:0000256" key="3">
    <source>
        <dbReference type="ARBA" id="ARBA00022946"/>
    </source>
</evidence>
<evidence type="ECO:0000256" key="2">
    <source>
        <dbReference type="ARBA" id="ARBA00005636"/>
    </source>
</evidence>
<dbReference type="GO" id="GO:0032543">
    <property type="term" value="P:mitochondrial translation"/>
    <property type="evidence" value="ECO:0007669"/>
    <property type="project" value="TreeGrafter"/>
</dbReference>
<dbReference type="FunFam" id="2.30.30.30:FF:000025">
    <property type="entry name" value="39S ribosomal protein L2, mitochondrial"/>
    <property type="match status" value="1"/>
</dbReference>
<name>A0A9Q1HNB1_CONCO</name>
<dbReference type="PANTHER" id="PTHR13691:SF73">
    <property type="entry name" value="LARGE RIBOSOMAL SUBUNIT PROTEIN UL2M"/>
    <property type="match status" value="1"/>
</dbReference>
<evidence type="ECO:0000256" key="6">
    <source>
        <dbReference type="ARBA" id="ARBA00023274"/>
    </source>
</evidence>
<evidence type="ECO:0000256" key="8">
    <source>
        <dbReference type="ARBA" id="ARBA00082723"/>
    </source>
</evidence>
<dbReference type="SUPFAM" id="SSF50249">
    <property type="entry name" value="Nucleic acid-binding proteins"/>
    <property type="match status" value="1"/>
</dbReference>
<dbReference type="SUPFAM" id="SSF50104">
    <property type="entry name" value="Translation proteins SH3-like domain"/>
    <property type="match status" value="1"/>
</dbReference>
<dbReference type="InterPro" id="IPR014722">
    <property type="entry name" value="Rib_uL2_dom2"/>
</dbReference>
<dbReference type="GO" id="GO:0003723">
    <property type="term" value="F:RNA binding"/>
    <property type="evidence" value="ECO:0007669"/>
    <property type="project" value="TreeGrafter"/>
</dbReference>
<dbReference type="InterPro" id="IPR012340">
    <property type="entry name" value="NA-bd_OB-fold"/>
</dbReference>
<dbReference type="Proteomes" id="UP001152803">
    <property type="component" value="Unassembled WGS sequence"/>
</dbReference>
<keyword evidence="6" id="KW-0687">Ribonucleoprotein</keyword>
<dbReference type="GO" id="GO:0003735">
    <property type="term" value="F:structural constituent of ribosome"/>
    <property type="evidence" value="ECO:0007669"/>
    <property type="project" value="InterPro"/>
</dbReference>
<keyword evidence="4" id="KW-0689">Ribosomal protein</keyword>
<dbReference type="GO" id="GO:0005762">
    <property type="term" value="C:mitochondrial large ribosomal subunit"/>
    <property type="evidence" value="ECO:0007669"/>
    <property type="project" value="TreeGrafter"/>
</dbReference>
<dbReference type="Gene3D" id="2.30.30.30">
    <property type="match status" value="1"/>
</dbReference>
<dbReference type="Pfam" id="PF00181">
    <property type="entry name" value="Ribosomal_L2_N"/>
    <property type="match status" value="1"/>
</dbReference>
<evidence type="ECO:0000313" key="12">
    <source>
        <dbReference type="Proteomes" id="UP001152803"/>
    </source>
</evidence>
<evidence type="ECO:0000259" key="9">
    <source>
        <dbReference type="SMART" id="SM01382"/>
    </source>
</evidence>
<proteinExistence type="inferred from homology"/>
<dbReference type="Gene3D" id="2.40.50.140">
    <property type="entry name" value="Nucleic acid-binding proteins"/>
    <property type="match status" value="1"/>
</dbReference>
<keyword evidence="12" id="KW-1185">Reference proteome</keyword>
<comment type="similarity">
    <text evidence="2">Belongs to the universal ribosomal protein uL2 family.</text>
</comment>
<dbReference type="InterPro" id="IPR022669">
    <property type="entry name" value="Ribosomal_uL2_C"/>
</dbReference>
<evidence type="ECO:0000256" key="5">
    <source>
        <dbReference type="ARBA" id="ARBA00023128"/>
    </source>
</evidence>
<evidence type="ECO:0000256" key="7">
    <source>
        <dbReference type="ARBA" id="ARBA00069872"/>
    </source>
</evidence>